<evidence type="ECO:0000313" key="2">
    <source>
        <dbReference type="Proteomes" id="UP001062846"/>
    </source>
</evidence>
<dbReference type="EMBL" id="CM046394">
    <property type="protein sequence ID" value="KAI8547933.1"/>
    <property type="molecule type" value="Genomic_DNA"/>
</dbReference>
<accession>A0ACC0N5T6</accession>
<keyword evidence="2" id="KW-1185">Reference proteome</keyword>
<name>A0ACC0N5T6_RHOML</name>
<dbReference type="Proteomes" id="UP001062846">
    <property type="component" value="Chromosome 7"/>
</dbReference>
<evidence type="ECO:0000313" key="1">
    <source>
        <dbReference type="EMBL" id="KAI8547933.1"/>
    </source>
</evidence>
<reference evidence="1" key="1">
    <citation type="submission" date="2022-02" db="EMBL/GenBank/DDBJ databases">
        <title>Plant Genome Project.</title>
        <authorList>
            <person name="Zhang R.-G."/>
        </authorList>
    </citation>
    <scope>NUCLEOTIDE SEQUENCE</scope>
    <source>
        <strain evidence="1">AT1</strain>
    </source>
</reference>
<organism evidence="1 2">
    <name type="scientific">Rhododendron molle</name>
    <name type="common">Chinese azalea</name>
    <name type="synonym">Azalea mollis</name>
    <dbReference type="NCBI Taxonomy" id="49168"/>
    <lineage>
        <taxon>Eukaryota</taxon>
        <taxon>Viridiplantae</taxon>
        <taxon>Streptophyta</taxon>
        <taxon>Embryophyta</taxon>
        <taxon>Tracheophyta</taxon>
        <taxon>Spermatophyta</taxon>
        <taxon>Magnoliopsida</taxon>
        <taxon>eudicotyledons</taxon>
        <taxon>Gunneridae</taxon>
        <taxon>Pentapetalae</taxon>
        <taxon>asterids</taxon>
        <taxon>Ericales</taxon>
        <taxon>Ericaceae</taxon>
        <taxon>Ericoideae</taxon>
        <taxon>Rhodoreae</taxon>
        <taxon>Rhododendron</taxon>
    </lineage>
</organism>
<comment type="caution">
    <text evidence="1">The sequence shown here is derived from an EMBL/GenBank/DDBJ whole genome shotgun (WGS) entry which is preliminary data.</text>
</comment>
<protein>
    <submittedName>
        <fullName evidence="1">Uncharacterized protein</fullName>
    </submittedName>
</protein>
<proteinExistence type="predicted"/>
<sequence>MESFNLFARKINLSGISKVDMAGVWTPHEEPRSLIAFERLWNWHVKATVVLSFVLGIATWLLSNAKKSSQTDHSTLETLANVVFGLHNFSWAVTIQGSVLRLMNPDRLEEQDEELRMTNPPPTTIVEYRKALQRRDMYIAKQKVMLASLRKKSMRLRRTKELHK</sequence>
<gene>
    <name evidence="1" type="ORF">RHMOL_Rhmol07G0233800</name>
</gene>